<dbReference type="Pfam" id="PF13538">
    <property type="entry name" value="UvrD_C_2"/>
    <property type="match status" value="1"/>
</dbReference>
<name>A0A9D1Q068_9FIRM</name>
<comment type="catalytic activity">
    <reaction evidence="3">
        <text>ATP + H2O = ADP + phosphate + H(+)</text>
        <dbReference type="Rhea" id="RHEA:13065"/>
        <dbReference type="ChEBI" id="CHEBI:15377"/>
        <dbReference type="ChEBI" id="CHEBI:15378"/>
        <dbReference type="ChEBI" id="CHEBI:30616"/>
        <dbReference type="ChEBI" id="CHEBI:43474"/>
        <dbReference type="ChEBI" id="CHEBI:456216"/>
        <dbReference type="EC" id="5.6.2.3"/>
    </reaction>
</comment>
<dbReference type="GO" id="GO:0017116">
    <property type="term" value="F:single-stranded DNA helicase activity"/>
    <property type="evidence" value="ECO:0007669"/>
    <property type="project" value="TreeGrafter"/>
</dbReference>
<dbReference type="SMART" id="SM00382">
    <property type="entry name" value="AAA"/>
    <property type="match status" value="1"/>
</dbReference>
<keyword evidence="3" id="KW-0238">DNA-binding</keyword>
<reference evidence="5" key="2">
    <citation type="submission" date="2021-04" db="EMBL/GenBank/DDBJ databases">
        <authorList>
            <person name="Gilroy R."/>
        </authorList>
    </citation>
    <scope>NUCLEOTIDE SEQUENCE</scope>
    <source>
        <strain evidence="5">12435</strain>
    </source>
</reference>
<dbReference type="GO" id="GO:0005524">
    <property type="term" value="F:ATP binding"/>
    <property type="evidence" value="ECO:0007669"/>
    <property type="project" value="UniProtKB-UniRule"/>
</dbReference>
<dbReference type="CDD" id="cd17933">
    <property type="entry name" value="DEXSc_RecD-like"/>
    <property type="match status" value="1"/>
</dbReference>
<dbReference type="Pfam" id="PF14520">
    <property type="entry name" value="HHH_5"/>
    <property type="match status" value="1"/>
</dbReference>
<dbReference type="AlphaFoldDB" id="A0A9D1Q068"/>
<evidence type="ECO:0000256" key="3">
    <source>
        <dbReference type="HAMAP-Rule" id="MF_01488"/>
    </source>
</evidence>
<keyword evidence="3 5" id="KW-0347">Helicase</keyword>
<dbReference type="Pfam" id="PF14490">
    <property type="entry name" value="HHH_RecD2"/>
    <property type="match status" value="1"/>
</dbReference>
<dbReference type="PANTHER" id="PTHR43788:SF6">
    <property type="entry name" value="DNA HELICASE B"/>
    <property type="match status" value="1"/>
</dbReference>
<reference evidence="5" key="1">
    <citation type="journal article" date="2021" name="PeerJ">
        <title>Extensive microbial diversity within the chicken gut microbiome revealed by metagenomics and culture.</title>
        <authorList>
            <person name="Gilroy R."/>
            <person name="Ravi A."/>
            <person name="Getino M."/>
            <person name="Pursley I."/>
            <person name="Horton D.L."/>
            <person name="Alikhan N.F."/>
            <person name="Baker D."/>
            <person name="Gharbi K."/>
            <person name="Hall N."/>
            <person name="Watson M."/>
            <person name="Adriaenssens E.M."/>
            <person name="Foster-Nyarko E."/>
            <person name="Jarju S."/>
            <person name="Secka A."/>
            <person name="Antonio M."/>
            <person name="Oren A."/>
            <person name="Chaudhuri R.R."/>
            <person name="La Ragione R."/>
            <person name="Hildebrand F."/>
            <person name="Pallen M.J."/>
        </authorList>
    </citation>
    <scope>NUCLEOTIDE SEQUENCE</scope>
    <source>
        <strain evidence="5">12435</strain>
    </source>
</reference>
<evidence type="ECO:0000313" key="6">
    <source>
        <dbReference type="Proteomes" id="UP000823990"/>
    </source>
</evidence>
<evidence type="ECO:0000256" key="1">
    <source>
        <dbReference type="ARBA" id="ARBA00022741"/>
    </source>
</evidence>
<comment type="caution">
    <text evidence="5">The sequence shown here is derived from an EMBL/GenBank/DDBJ whole genome shotgun (WGS) entry which is preliminary data.</text>
</comment>
<dbReference type="InterPro" id="IPR055446">
    <property type="entry name" value="RecD2_N_OB"/>
</dbReference>
<dbReference type="SUPFAM" id="SSF52540">
    <property type="entry name" value="P-loop containing nucleoside triphosphate hydrolases"/>
    <property type="match status" value="1"/>
</dbReference>
<organism evidence="5 6">
    <name type="scientific">Candidatus Protoclostridium stercorigallinarum</name>
    <dbReference type="NCBI Taxonomy" id="2838741"/>
    <lineage>
        <taxon>Bacteria</taxon>
        <taxon>Bacillati</taxon>
        <taxon>Bacillota</taxon>
        <taxon>Clostridia</taxon>
        <taxon>Candidatus Protoclostridium</taxon>
    </lineage>
</organism>
<keyword evidence="3" id="KW-0378">Hydrolase</keyword>
<dbReference type="Gene3D" id="2.30.30.940">
    <property type="match status" value="1"/>
</dbReference>
<dbReference type="GO" id="GO:0009338">
    <property type="term" value="C:exodeoxyribonuclease V complex"/>
    <property type="evidence" value="ECO:0007669"/>
    <property type="project" value="TreeGrafter"/>
</dbReference>
<dbReference type="GO" id="GO:0016787">
    <property type="term" value="F:hydrolase activity"/>
    <property type="evidence" value="ECO:0007669"/>
    <property type="project" value="UniProtKB-KW"/>
</dbReference>
<dbReference type="InterPro" id="IPR003593">
    <property type="entry name" value="AAA+_ATPase"/>
</dbReference>
<dbReference type="Pfam" id="PF13604">
    <property type="entry name" value="AAA_30"/>
    <property type="match status" value="1"/>
</dbReference>
<keyword evidence="1 3" id="KW-0547">Nucleotide-binding</keyword>
<dbReference type="Gene3D" id="1.10.10.2220">
    <property type="match status" value="1"/>
</dbReference>
<evidence type="ECO:0000259" key="4">
    <source>
        <dbReference type="SMART" id="SM00382"/>
    </source>
</evidence>
<dbReference type="PANTHER" id="PTHR43788">
    <property type="entry name" value="DNA2/NAM7 HELICASE FAMILY MEMBER"/>
    <property type="match status" value="1"/>
</dbReference>
<dbReference type="CDD" id="cd18809">
    <property type="entry name" value="SF1_C_RecD"/>
    <property type="match status" value="1"/>
</dbReference>
<evidence type="ECO:0000313" key="5">
    <source>
        <dbReference type="EMBL" id="HIW01772.1"/>
    </source>
</evidence>
<dbReference type="InterPro" id="IPR027785">
    <property type="entry name" value="UvrD-like_helicase_C"/>
</dbReference>
<dbReference type="InterPro" id="IPR041451">
    <property type="entry name" value="RecD2_SH13"/>
</dbReference>
<dbReference type="GO" id="GO:0006310">
    <property type="term" value="P:DNA recombination"/>
    <property type="evidence" value="ECO:0007669"/>
    <property type="project" value="InterPro"/>
</dbReference>
<dbReference type="InterPro" id="IPR027417">
    <property type="entry name" value="P-loop_NTPase"/>
</dbReference>
<proteinExistence type="inferred from homology"/>
<dbReference type="SUPFAM" id="SSF47781">
    <property type="entry name" value="RuvA domain 2-like"/>
    <property type="match status" value="1"/>
</dbReference>
<dbReference type="Gene3D" id="3.40.50.300">
    <property type="entry name" value="P-loop containing nucleotide triphosphate hydrolases"/>
    <property type="match status" value="2"/>
</dbReference>
<dbReference type="GO" id="GO:0043139">
    <property type="term" value="F:5'-3' DNA helicase activity"/>
    <property type="evidence" value="ECO:0007669"/>
    <property type="project" value="UniProtKB-UniRule"/>
</dbReference>
<protein>
    <recommendedName>
        <fullName evidence="3">ATP-dependent RecD2 DNA helicase</fullName>
        <ecNumber evidence="3">5.6.2.3</ecNumber>
    </recommendedName>
    <alternativeName>
        <fullName evidence="3">DNA 5'-3' helicase subunit RecD2</fullName>
    </alternativeName>
</protein>
<dbReference type="InterPro" id="IPR010994">
    <property type="entry name" value="RuvA_2-like"/>
</dbReference>
<dbReference type="InterPro" id="IPR006345">
    <property type="entry name" value="RecD2"/>
</dbReference>
<dbReference type="Pfam" id="PF18335">
    <property type="entry name" value="SH3_13"/>
    <property type="match status" value="1"/>
</dbReference>
<feature type="domain" description="AAA+ ATPase" evidence="4">
    <location>
        <begin position="338"/>
        <end position="478"/>
    </location>
</feature>
<gene>
    <name evidence="3" type="primary">recD2</name>
    <name evidence="5" type="ORF">H9892_00305</name>
</gene>
<dbReference type="InterPro" id="IPR050534">
    <property type="entry name" value="Coronavir_polyprotein_1ab"/>
</dbReference>
<dbReference type="EC" id="5.6.2.3" evidence="3"/>
<comment type="function">
    <text evidence="3">DNA-dependent ATPase and ATP-dependent 5'-3' DNA helicase. Has no activity on blunt DNA or DNA with 3'-overhangs, requires at least 10 bases of 5'-ssDNA for helicase activity.</text>
</comment>
<evidence type="ECO:0000256" key="2">
    <source>
        <dbReference type="ARBA" id="ARBA00022840"/>
    </source>
</evidence>
<comment type="similarity">
    <text evidence="3">Belongs to the RecD family. RecD2 subfamily.</text>
</comment>
<dbReference type="HAMAP" id="MF_01488">
    <property type="entry name" value="RecD2"/>
    <property type="match status" value="1"/>
</dbReference>
<dbReference type="Proteomes" id="UP000823990">
    <property type="component" value="Unassembled WGS sequence"/>
</dbReference>
<accession>A0A9D1Q068</accession>
<feature type="binding site" evidence="3">
    <location>
        <begin position="349"/>
        <end position="353"/>
    </location>
    <ligand>
        <name>ATP</name>
        <dbReference type="ChEBI" id="CHEBI:30616"/>
    </ligand>
</feature>
<dbReference type="Pfam" id="PF23139">
    <property type="entry name" value="OB_YrrC"/>
    <property type="match status" value="1"/>
</dbReference>
<dbReference type="NCBIfam" id="TIGR01448">
    <property type="entry name" value="recD_rel"/>
    <property type="match status" value="1"/>
</dbReference>
<keyword evidence="2 3" id="KW-0067">ATP-binding</keyword>
<dbReference type="InterPro" id="IPR029493">
    <property type="entry name" value="RecD2-like_HHH"/>
</dbReference>
<sequence>MGSTIVKGTVADIRFRNEENGYTIATIETDNDVVVVVGIFPPVGEGSYVSAEGTFVEHARFGRQLKADSVKLDRPDTLYGMIRFLGSGLIRGVGEKRAAAIVEKFGARTAEIIEREPERLHEVSGISKRLAKEIAESYGEVKAASDALSFLMEFGVTSNLAMKIYLTYGKDTEALVRTDPYRLTEDVRGVGFLTADRIARSMGVPPDSDFRLRAGVAHVLTESAEKSGNTFMPREQLVESAEQLLGEENCARLDDAIDALLLSTRPSALREVAFEGGQAVMLRYLYRAEKSAADKLCRMSDRANRSMPDCADEIAEFERVEGVTFHAEQKKAIASALGGGVSVITGGPGTGKTTIVRCILRLLTAHGKTVRLMAPTGRAAKRLGESTGQEASTIHRALLSDECADGILEDAVIVDEFSMVDVQLLSSLLSKLRDESTLVIVGDADQLPSVGAGNALADIIGSGRFPVTFLTHIYRQGEGSGITVAAHRINAGELPDLKNAGGDFFFIRAADAHSAAQTVRDLVTRRLPGYLGCEPTKLQVLCPVKNGEAGCVNLNTVLRDALLPERGREVAVGDTRFAAGDKVMHVVNNYDIEWSRGTEKGTGVFNGDMGTVLEALPDSGEIIVEFEDGRTVTYSGEDKFQLMLAYAITVHKSQGSEYEGVVIPLVGGNYMIMTRNLLYTAVTRAKRLAVIVGTEETVSRTVRNNFIRKRWSMLGDFILKAESDMVDLMSAGAEDGEKNV</sequence>
<dbReference type="EMBL" id="DXHS01000007">
    <property type="protein sequence ID" value="HIW01772.1"/>
    <property type="molecule type" value="Genomic_DNA"/>
</dbReference>
<dbReference type="GO" id="GO:0003677">
    <property type="term" value="F:DNA binding"/>
    <property type="evidence" value="ECO:0007669"/>
    <property type="project" value="UniProtKB-UniRule"/>
</dbReference>
<keyword evidence="3" id="KW-0413">Isomerase</keyword>
<dbReference type="Gene3D" id="1.10.150.20">
    <property type="entry name" value="5' to 3' exonuclease, C-terminal subdomain"/>
    <property type="match status" value="1"/>
</dbReference>